<keyword evidence="4 9" id="KW-0055">Arginine biosynthesis</keyword>
<feature type="binding site" evidence="9">
    <location>
        <position position="121"/>
    </location>
    <ligand>
        <name>L-aspartate</name>
        <dbReference type="ChEBI" id="CHEBI:29991"/>
    </ligand>
</feature>
<organism evidence="12 13">
    <name type="scientific">Candidatus Danuiimicrobium aquiferis</name>
    <dbReference type="NCBI Taxonomy" id="1801832"/>
    <lineage>
        <taxon>Bacteria</taxon>
        <taxon>Pseudomonadati</taxon>
        <taxon>Candidatus Omnitrophota</taxon>
        <taxon>Candidatus Danuiimicrobium</taxon>
    </lineage>
</organism>
<evidence type="ECO:0000256" key="6">
    <source>
        <dbReference type="ARBA" id="ARBA00022605"/>
    </source>
</evidence>
<evidence type="ECO:0000256" key="9">
    <source>
        <dbReference type="HAMAP-Rule" id="MF_00005"/>
    </source>
</evidence>
<dbReference type="GO" id="GO:0005524">
    <property type="term" value="F:ATP binding"/>
    <property type="evidence" value="ECO:0007669"/>
    <property type="project" value="UniProtKB-UniRule"/>
</dbReference>
<evidence type="ECO:0000256" key="5">
    <source>
        <dbReference type="ARBA" id="ARBA00022598"/>
    </source>
</evidence>
<dbReference type="HAMAP" id="MF_00005">
    <property type="entry name" value="Arg_succ_synth_type1"/>
    <property type="match status" value="1"/>
</dbReference>
<dbReference type="AlphaFoldDB" id="A0A1G1L1K8"/>
<evidence type="ECO:0000256" key="8">
    <source>
        <dbReference type="ARBA" id="ARBA00022840"/>
    </source>
</evidence>
<dbReference type="InterPro" id="IPR048268">
    <property type="entry name" value="Arginosuc_syn_C"/>
</dbReference>
<keyword evidence="7 9" id="KW-0547">Nucleotide-binding</keyword>
<dbReference type="Gene3D" id="3.90.1260.10">
    <property type="entry name" value="Argininosuccinate synthetase, chain A, domain 2"/>
    <property type="match status" value="1"/>
</dbReference>
<dbReference type="NCBIfam" id="TIGR00032">
    <property type="entry name" value="argG"/>
    <property type="match status" value="1"/>
</dbReference>
<dbReference type="GO" id="GO:0000053">
    <property type="term" value="P:argininosuccinate metabolic process"/>
    <property type="evidence" value="ECO:0007669"/>
    <property type="project" value="TreeGrafter"/>
</dbReference>
<feature type="binding site" evidence="9">
    <location>
        <position position="125"/>
    </location>
    <ligand>
        <name>L-citrulline</name>
        <dbReference type="ChEBI" id="CHEBI:57743"/>
    </ligand>
</feature>
<feature type="binding site" evidence="9">
    <location>
        <position position="271"/>
    </location>
    <ligand>
        <name>L-citrulline</name>
        <dbReference type="ChEBI" id="CHEBI:57743"/>
    </ligand>
</feature>
<proteinExistence type="inferred from homology"/>
<accession>A0A1G1L1K8</accession>
<dbReference type="Pfam" id="PF00764">
    <property type="entry name" value="Arginosuc_synth"/>
    <property type="match status" value="1"/>
</dbReference>
<dbReference type="SUPFAM" id="SSF69864">
    <property type="entry name" value="Argininosuccinate synthetase, C-terminal domain"/>
    <property type="match status" value="1"/>
</dbReference>
<keyword evidence="5 9" id="KW-0436">Ligase</keyword>
<dbReference type="InterPro" id="IPR023434">
    <property type="entry name" value="Arginosuc_synth_type_1_subfam"/>
</dbReference>
<gene>
    <name evidence="9" type="primary">argG</name>
    <name evidence="12" type="ORF">A3G33_01275</name>
</gene>
<dbReference type="GO" id="GO:0005737">
    <property type="term" value="C:cytoplasm"/>
    <property type="evidence" value="ECO:0007669"/>
    <property type="project" value="UniProtKB-SubCell"/>
</dbReference>
<dbReference type="InterPro" id="IPR024074">
    <property type="entry name" value="AS_cat/multimer_dom_body"/>
</dbReference>
<dbReference type="Proteomes" id="UP000178187">
    <property type="component" value="Unassembled WGS sequence"/>
</dbReference>
<dbReference type="GO" id="GO:0006526">
    <property type="term" value="P:L-arginine biosynthetic process"/>
    <property type="evidence" value="ECO:0007669"/>
    <property type="project" value="UniProtKB-UniRule"/>
</dbReference>
<dbReference type="PANTHER" id="PTHR11587:SF2">
    <property type="entry name" value="ARGININOSUCCINATE SYNTHASE"/>
    <property type="match status" value="1"/>
</dbReference>
<dbReference type="CDD" id="cd01999">
    <property type="entry name" value="ASS"/>
    <property type="match status" value="1"/>
</dbReference>
<evidence type="ECO:0000313" key="13">
    <source>
        <dbReference type="Proteomes" id="UP000178187"/>
    </source>
</evidence>
<dbReference type="GO" id="GO:0004055">
    <property type="term" value="F:argininosuccinate synthase activity"/>
    <property type="evidence" value="ECO:0007669"/>
    <property type="project" value="UniProtKB-UniRule"/>
</dbReference>
<feature type="binding site" evidence="9">
    <location>
        <position position="259"/>
    </location>
    <ligand>
        <name>L-citrulline</name>
        <dbReference type="ChEBI" id="CHEBI:57743"/>
    </ligand>
</feature>
<dbReference type="InterPro" id="IPR018223">
    <property type="entry name" value="Arginosuc_synth_CS"/>
</dbReference>
<dbReference type="InterPro" id="IPR001518">
    <property type="entry name" value="Arginosuc_synth"/>
</dbReference>
<comment type="subcellular location">
    <subcellularLocation>
        <location evidence="9">Cytoplasm</location>
    </subcellularLocation>
</comment>
<feature type="binding site" evidence="9">
    <location>
        <begin position="7"/>
        <end position="15"/>
    </location>
    <ligand>
        <name>ATP</name>
        <dbReference type="ChEBI" id="CHEBI:30616"/>
    </ligand>
</feature>
<dbReference type="Pfam" id="PF20979">
    <property type="entry name" value="Arginosuc_syn_C"/>
    <property type="match status" value="1"/>
</dbReference>
<dbReference type="PROSITE" id="PS00564">
    <property type="entry name" value="ARGININOSUCCIN_SYN_1"/>
    <property type="match status" value="1"/>
</dbReference>
<dbReference type="SUPFAM" id="SSF52402">
    <property type="entry name" value="Adenine nucleotide alpha hydrolases-like"/>
    <property type="match status" value="1"/>
</dbReference>
<sequence>MKKIVLAYSGGLDTSCAVRWLKDTYEAEVVCFSAFIGEVGDRKLLMQKAKSAGASKVYVENLKEEFADDFIMPALWAHAKYEGKYLLATALGRPLIAKHLVKIAAIEKADCVAHGCTGKGNDQVRIEVGVKTLNPDLQIVAPLREWSFKSREEEIDYAEKHNILVSATKKSPYSIDKNIWGIAIEAGILEDPWTEPPADAYFMTRPLSEVPKKPLYVTIGFEEGRPVSLNGKSIKLVALIEKLNDIGGRYGVGRSDLIENRLVGIKSREIYEAPAATILQLAHEELEGLVMDRDFLHYKRVLSEKYAEQVYYGLWFTPLREALDQFFATHQSRVTGFIRIKLDQGQAVVVGRKSPFSHYSEELATYSEKDKFDRKAAEGFMKIWAMPYRGHKGK</sequence>
<protein>
    <recommendedName>
        <fullName evidence="3 9">Argininosuccinate synthase</fullName>
        <ecNumber evidence="3 9">6.3.4.5</ecNumber>
    </recommendedName>
    <alternativeName>
        <fullName evidence="9">Citrulline--aspartate ligase</fullName>
    </alternativeName>
</protein>
<evidence type="ECO:0000256" key="2">
    <source>
        <dbReference type="ARBA" id="ARBA00011881"/>
    </source>
</evidence>
<evidence type="ECO:0000256" key="3">
    <source>
        <dbReference type="ARBA" id="ARBA00012286"/>
    </source>
</evidence>
<keyword evidence="6 9" id="KW-0028">Amino-acid biosynthesis</keyword>
<comment type="caution">
    <text evidence="12">The sequence shown here is derived from an EMBL/GenBank/DDBJ whole genome shotgun (WGS) entry which is preliminary data.</text>
</comment>
<dbReference type="GO" id="GO:0000050">
    <property type="term" value="P:urea cycle"/>
    <property type="evidence" value="ECO:0007669"/>
    <property type="project" value="TreeGrafter"/>
</dbReference>
<comment type="caution">
    <text evidence="9">Lacks conserved residue(s) required for the propagation of feature annotation.</text>
</comment>
<comment type="pathway">
    <text evidence="1 9">Amino-acid biosynthesis; L-arginine biosynthesis; L-arginine from L-ornithine and carbamoyl phosphate: step 2/3.</text>
</comment>
<keyword evidence="8 9" id="KW-0067">ATP-binding</keyword>
<dbReference type="NCBIfam" id="NF001770">
    <property type="entry name" value="PRK00509.1"/>
    <property type="match status" value="1"/>
</dbReference>
<comment type="subunit">
    <text evidence="2 9">Homotetramer.</text>
</comment>
<dbReference type="Gene3D" id="3.40.50.620">
    <property type="entry name" value="HUPs"/>
    <property type="match status" value="1"/>
</dbReference>
<reference evidence="12 13" key="1">
    <citation type="journal article" date="2016" name="Nat. Commun.">
        <title>Thousands of microbial genomes shed light on interconnected biogeochemical processes in an aquifer system.</title>
        <authorList>
            <person name="Anantharaman K."/>
            <person name="Brown C.T."/>
            <person name="Hug L.A."/>
            <person name="Sharon I."/>
            <person name="Castelle C.J."/>
            <person name="Probst A.J."/>
            <person name="Thomas B.C."/>
            <person name="Singh A."/>
            <person name="Wilkins M.J."/>
            <person name="Karaoz U."/>
            <person name="Brodie E.L."/>
            <person name="Williams K.H."/>
            <person name="Hubbard S.S."/>
            <person name="Banfield J.F."/>
        </authorList>
    </citation>
    <scope>NUCLEOTIDE SEQUENCE [LARGE SCALE GENOMIC DNA]</scope>
</reference>
<feature type="binding site" evidence="9">
    <location>
        <position position="34"/>
    </location>
    <ligand>
        <name>ATP</name>
        <dbReference type="ChEBI" id="CHEBI:30616"/>
    </ligand>
</feature>
<dbReference type="Gene3D" id="1.20.5.470">
    <property type="entry name" value="Single helix bin"/>
    <property type="match status" value="1"/>
</dbReference>
<comment type="catalytic activity">
    <reaction evidence="9">
        <text>L-citrulline + L-aspartate + ATP = 2-(N(omega)-L-arginino)succinate + AMP + diphosphate + H(+)</text>
        <dbReference type="Rhea" id="RHEA:10932"/>
        <dbReference type="ChEBI" id="CHEBI:15378"/>
        <dbReference type="ChEBI" id="CHEBI:29991"/>
        <dbReference type="ChEBI" id="CHEBI:30616"/>
        <dbReference type="ChEBI" id="CHEBI:33019"/>
        <dbReference type="ChEBI" id="CHEBI:57472"/>
        <dbReference type="ChEBI" id="CHEBI:57743"/>
        <dbReference type="ChEBI" id="CHEBI:456215"/>
        <dbReference type="EC" id="6.3.4.5"/>
    </reaction>
</comment>
<dbReference type="EMBL" id="MHFR01000016">
    <property type="protein sequence ID" value="OGW99035.1"/>
    <property type="molecule type" value="Genomic_DNA"/>
</dbReference>
<dbReference type="UniPathway" id="UPA00068">
    <property type="reaction ID" value="UER00113"/>
</dbReference>
<feature type="domain" description="Arginosuccinate synthase-like N-terminal" evidence="10">
    <location>
        <begin position="3"/>
        <end position="163"/>
    </location>
</feature>
<feature type="binding site" evidence="9">
    <location>
        <position position="115"/>
    </location>
    <ligand>
        <name>ATP</name>
        <dbReference type="ChEBI" id="CHEBI:30616"/>
    </ligand>
</feature>
<evidence type="ECO:0000256" key="4">
    <source>
        <dbReference type="ARBA" id="ARBA00022571"/>
    </source>
</evidence>
<keyword evidence="9" id="KW-0963">Cytoplasm</keyword>
<evidence type="ECO:0000256" key="1">
    <source>
        <dbReference type="ARBA" id="ARBA00004967"/>
    </source>
</evidence>
<comment type="similarity">
    <text evidence="9">Belongs to the argininosuccinate synthase family. Type 1 subfamily.</text>
</comment>
<feature type="binding site" evidence="9">
    <location>
        <position position="85"/>
    </location>
    <ligand>
        <name>L-citrulline</name>
        <dbReference type="ChEBI" id="CHEBI:57743"/>
    </ligand>
</feature>
<dbReference type="EC" id="6.3.4.5" evidence="3 9"/>
<dbReference type="InterPro" id="IPR014729">
    <property type="entry name" value="Rossmann-like_a/b/a_fold"/>
</dbReference>
<feature type="binding site" evidence="9">
    <location>
        <position position="117"/>
    </location>
    <ligand>
        <name>L-aspartate</name>
        <dbReference type="ChEBI" id="CHEBI:29991"/>
    </ligand>
</feature>
<dbReference type="InterPro" id="IPR048267">
    <property type="entry name" value="Arginosuc_syn_N"/>
</dbReference>
<feature type="binding site" evidence="9">
    <location>
        <position position="121"/>
    </location>
    <ligand>
        <name>L-citrulline</name>
        <dbReference type="ChEBI" id="CHEBI:57743"/>
    </ligand>
</feature>
<evidence type="ECO:0000313" key="12">
    <source>
        <dbReference type="EMBL" id="OGW99035.1"/>
    </source>
</evidence>
<evidence type="ECO:0000259" key="10">
    <source>
        <dbReference type="Pfam" id="PF00764"/>
    </source>
</evidence>
<evidence type="ECO:0000259" key="11">
    <source>
        <dbReference type="Pfam" id="PF20979"/>
    </source>
</evidence>
<dbReference type="FunFam" id="3.90.1260.10:FF:000007">
    <property type="entry name" value="Argininosuccinate synthase"/>
    <property type="match status" value="1"/>
</dbReference>
<name>A0A1G1L1K8_9BACT</name>
<evidence type="ECO:0000256" key="7">
    <source>
        <dbReference type="ARBA" id="ARBA00022741"/>
    </source>
</evidence>
<dbReference type="PANTHER" id="PTHR11587">
    <property type="entry name" value="ARGININOSUCCINATE SYNTHASE"/>
    <property type="match status" value="1"/>
</dbReference>
<dbReference type="FunFam" id="3.40.50.620:FF:000019">
    <property type="entry name" value="Argininosuccinate synthase"/>
    <property type="match status" value="1"/>
</dbReference>
<feature type="domain" description="Arginosuccinate synthase C-terminal" evidence="11">
    <location>
        <begin position="173"/>
        <end position="388"/>
    </location>
</feature>
<feature type="binding site" evidence="9">
    <location>
        <position position="174"/>
    </location>
    <ligand>
        <name>L-citrulline</name>
        <dbReference type="ChEBI" id="CHEBI:57743"/>
    </ligand>
</feature>
<feature type="binding site" evidence="9">
    <location>
        <position position="122"/>
    </location>
    <ligand>
        <name>L-aspartate</name>
        <dbReference type="ChEBI" id="CHEBI:29991"/>
    </ligand>
</feature>